<dbReference type="RefSeq" id="WP_187332703.1">
    <property type="nucleotide sequence ID" value="NZ_CP060490.1"/>
</dbReference>
<dbReference type="KEGG" id="ohi:H8790_11755"/>
<accession>A0A7G9B3H1</accession>
<dbReference type="GO" id="GO:0003700">
    <property type="term" value="F:DNA-binding transcription factor activity"/>
    <property type="evidence" value="ECO:0007669"/>
    <property type="project" value="InterPro"/>
</dbReference>
<dbReference type="Gene3D" id="1.10.10.10">
    <property type="entry name" value="Winged helix-like DNA-binding domain superfamily/Winged helix DNA-binding domain"/>
    <property type="match status" value="1"/>
</dbReference>
<name>A0A7G9B3H1_9FIRM</name>
<protein>
    <submittedName>
        <fullName evidence="2">Sigma-70 family RNA polymerase sigma factor</fullName>
    </submittedName>
</protein>
<organism evidence="2 3">
    <name type="scientific">Oscillibacter hominis</name>
    <dbReference type="NCBI Taxonomy" id="2763056"/>
    <lineage>
        <taxon>Bacteria</taxon>
        <taxon>Bacillati</taxon>
        <taxon>Bacillota</taxon>
        <taxon>Clostridia</taxon>
        <taxon>Eubacteriales</taxon>
        <taxon>Oscillospiraceae</taxon>
        <taxon>Oscillibacter</taxon>
    </lineage>
</organism>
<dbReference type="InterPro" id="IPR013324">
    <property type="entry name" value="RNA_pol_sigma_r3/r4-like"/>
</dbReference>
<sequence length="146" mass="17423">MTLTRSEMETIRRQFDSRCRKILREESYSIRKRLARRAEKEVSLSWLSEKELNRFYVIDEYPSDLFFFDAAEYRIPVRDEKLASALAALPDKKRDVILLAFFLDMKDTEIAAKLKVVGSTIHRRRTSSLEELRSRLEVFENERNKK</sequence>
<dbReference type="EMBL" id="CP060490">
    <property type="protein sequence ID" value="QNL44102.1"/>
    <property type="molecule type" value="Genomic_DNA"/>
</dbReference>
<dbReference type="AlphaFoldDB" id="A0A7G9B3H1"/>
<gene>
    <name evidence="2" type="ORF">H8790_11755</name>
</gene>
<dbReference type="Pfam" id="PF04545">
    <property type="entry name" value="Sigma70_r4"/>
    <property type="match status" value="1"/>
</dbReference>
<dbReference type="Proteomes" id="UP000515960">
    <property type="component" value="Chromosome"/>
</dbReference>
<proteinExistence type="predicted"/>
<dbReference type="InterPro" id="IPR036388">
    <property type="entry name" value="WH-like_DNA-bd_sf"/>
</dbReference>
<feature type="domain" description="RNA polymerase sigma-70 region 4" evidence="1">
    <location>
        <begin position="85"/>
        <end position="133"/>
    </location>
</feature>
<reference evidence="2 3" key="1">
    <citation type="submission" date="2020-08" db="EMBL/GenBank/DDBJ databases">
        <authorList>
            <person name="Liu C."/>
            <person name="Sun Q."/>
        </authorList>
    </citation>
    <scope>NUCLEOTIDE SEQUENCE [LARGE SCALE GENOMIC DNA]</scope>
    <source>
        <strain evidence="2 3">NSJ-62</strain>
    </source>
</reference>
<evidence type="ECO:0000313" key="3">
    <source>
        <dbReference type="Proteomes" id="UP000515960"/>
    </source>
</evidence>
<dbReference type="SUPFAM" id="SSF88659">
    <property type="entry name" value="Sigma3 and sigma4 domains of RNA polymerase sigma factors"/>
    <property type="match status" value="1"/>
</dbReference>
<dbReference type="GO" id="GO:0006352">
    <property type="term" value="P:DNA-templated transcription initiation"/>
    <property type="evidence" value="ECO:0007669"/>
    <property type="project" value="InterPro"/>
</dbReference>
<keyword evidence="3" id="KW-1185">Reference proteome</keyword>
<dbReference type="InterPro" id="IPR007630">
    <property type="entry name" value="RNA_pol_sigma70_r4"/>
</dbReference>
<evidence type="ECO:0000259" key="1">
    <source>
        <dbReference type="Pfam" id="PF04545"/>
    </source>
</evidence>
<evidence type="ECO:0000313" key="2">
    <source>
        <dbReference type="EMBL" id="QNL44102.1"/>
    </source>
</evidence>